<evidence type="ECO:0000313" key="2">
    <source>
        <dbReference type="Proteomes" id="UP000694892"/>
    </source>
</evidence>
<name>A0A974DKD2_XENLA</name>
<protein>
    <submittedName>
        <fullName evidence="1">Uncharacterized protein</fullName>
    </submittedName>
</protein>
<dbReference type="EMBL" id="CM004469">
    <property type="protein sequence ID" value="OCT92995.1"/>
    <property type="molecule type" value="Genomic_DNA"/>
</dbReference>
<dbReference type="Proteomes" id="UP000694892">
    <property type="component" value="Chromosome 2S"/>
</dbReference>
<proteinExistence type="predicted"/>
<evidence type="ECO:0000313" key="1">
    <source>
        <dbReference type="EMBL" id="OCT92995.1"/>
    </source>
</evidence>
<dbReference type="AlphaFoldDB" id="A0A974DKD2"/>
<gene>
    <name evidence="1" type="ORF">XELAEV_18016061mg</name>
</gene>
<organism evidence="1 2">
    <name type="scientific">Xenopus laevis</name>
    <name type="common">African clawed frog</name>
    <dbReference type="NCBI Taxonomy" id="8355"/>
    <lineage>
        <taxon>Eukaryota</taxon>
        <taxon>Metazoa</taxon>
        <taxon>Chordata</taxon>
        <taxon>Craniata</taxon>
        <taxon>Vertebrata</taxon>
        <taxon>Euteleostomi</taxon>
        <taxon>Amphibia</taxon>
        <taxon>Batrachia</taxon>
        <taxon>Anura</taxon>
        <taxon>Pipoidea</taxon>
        <taxon>Pipidae</taxon>
        <taxon>Xenopodinae</taxon>
        <taxon>Xenopus</taxon>
        <taxon>Xenopus</taxon>
    </lineage>
</organism>
<sequence>MTAIAVCYSVEVVRSAYDKAVVMNGPNLLLGKPKHPNKFNISKGASGSPIWFCTTYGKGIHLVQDSIRKYWKNRNIASWVSRSLYTSKPMEDRSSWLRVKGNCRCGRSRCKSCSFFKVSKDFVATQNTGKRYEIKKYNKCTSRGVVYLIIDEPKFDIRRGDLDRKLLMREAYWIYHLRTTDVYGGMNKEWEVSCFF</sequence>
<accession>A0A974DKD2</accession>
<reference evidence="2" key="1">
    <citation type="journal article" date="2016" name="Nature">
        <title>Genome evolution in the allotetraploid frog Xenopus laevis.</title>
        <authorList>
            <person name="Session A.M."/>
            <person name="Uno Y."/>
            <person name="Kwon T."/>
            <person name="Chapman J.A."/>
            <person name="Toyoda A."/>
            <person name="Takahashi S."/>
            <person name="Fukui A."/>
            <person name="Hikosaka A."/>
            <person name="Suzuki A."/>
            <person name="Kondo M."/>
            <person name="van Heeringen S.J."/>
            <person name="Quigley I."/>
            <person name="Heinz S."/>
            <person name="Ogino H."/>
            <person name="Ochi H."/>
            <person name="Hellsten U."/>
            <person name="Lyons J.B."/>
            <person name="Simakov O."/>
            <person name="Putnam N."/>
            <person name="Stites J."/>
            <person name="Kuroki Y."/>
            <person name="Tanaka T."/>
            <person name="Michiue T."/>
            <person name="Watanabe M."/>
            <person name="Bogdanovic O."/>
            <person name="Lister R."/>
            <person name="Georgiou G."/>
            <person name="Paranjpe S.S."/>
            <person name="van Kruijsbergen I."/>
            <person name="Shu S."/>
            <person name="Carlson J."/>
            <person name="Kinoshita T."/>
            <person name="Ohta Y."/>
            <person name="Mawaribuchi S."/>
            <person name="Jenkins J."/>
            <person name="Grimwood J."/>
            <person name="Schmutz J."/>
            <person name="Mitros T."/>
            <person name="Mozaffari S.V."/>
            <person name="Suzuki Y."/>
            <person name="Haramoto Y."/>
            <person name="Yamamoto T.S."/>
            <person name="Takagi C."/>
            <person name="Heald R."/>
            <person name="Miller K."/>
            <person name="Haudenschild C."/>
            <person name="Kitzman J."/>
            <person name="Nakayama T."/>
            <person name="Izutsu Y."/>
            <person name="Robert J."/>
            <person name="Fortriede J."/>
            <person name="Burns K."/>
            <person name="Lotay V."/>
            <person name="Karimi K."/>
            <person name="Yasuoka Y."/>
            <person name="Dichmann D.S."/>
            <person name="Flajnik M.F."/>
            <person name="Houston D.W."/>
            <person name="Shendure J."/>
            <person name="DuPasquier L."/>
            <person name="Vize P.D."/>
            <person name="Zorn A.M."/>
            <person name="Ito M."/>
            <person name="Marcotte E.M."/>
            <person name="Wallingford J.B."/>
            <person name="Ito Y."/>
            <person name="Asashima M."/>
            <person name="Ueno N."/>
            <person name="Matsuda Y."/>
            <person name="Veenstra G.J."/>
            <person name="Fujiyama A."/>
            <person name="Harland R.M."/>
            <person name="Taira M."/>
            <person name="Rokhsar D.S."/>
        </authorList>
    </citation>
    <scope>NUCLEOTIDE SEQUENCE [LARGE SCALE GENOMIC DNA]</scope>
    <source>
        <strain evidence="2">J</strain>
    </source>
</reference>